<evidence type="ECO:0000256" key="3">
    <source>
        <dbReference type="ARBA" id="ARBA00009960"/>
    </source>
</evidence>
<evidence type="ECO:0000313" key="15">
    <source>
        <dbReference type="Proteomes" id="UP001145021"/>
    </source>
</evidence>
<dbReference type="PANTHER" id="PTHR17098:SF2">
    <property type="entry name" value="NADH DEHYDROGENASE [UBIQUINONE] 1 ALPHA SUBCOMPLEX SUBUNIT 1"/>
    <property type="match status" value="1"/>
</dbReference>
<dbReference type="EMBL" id="JANBOH010000175">
    <property type="protein sequence ID" value="KAJ1644321.1"/>
    <property type="molecule type" value="Genomic_DNA"/>
</dbReference>
<gene>
    <name evidence="14" type="ORF">LPJ64_003990</name>
</gene>
<keyword evidence="10 13" id="KW-1133">Transmembrane helix</keyword>
<evidence type="ECO:0000256" key="7">
    <source>
        <dbReference type="ARBA" id="ARBA00022692"/>
    </source>
</evidence>
<dbReference type="GO" id="GO:0005743">
    <property type="term" value="C:mitochondrial inner membrane"/>
    <property type="evidence" value="ECO:0007669"/>
    <property type="project" value="UniProtKB-SubCell"/>
</dbReference>
<evidence type="ECO:0000256" key="5">
    <source>
        <dbReference type="ARBA" id="ARBA00022448"/>
    </source>
</evidence>
<comment type="subcellular location">
    <subcellularLocation>
        <location evidence="2">Mitochondrion inner membrane</location>
        <topology evidence="2">Single-pass membrane protein</topology>
        <orientation evidence="2">Matrix side</orientation>
    </subcellularLocation>
</comment>
<keyword evidence="7 13" id="KW-0812">Transmembrane</keyword>
<keyword evidence="5" id="KW-0813">Transport</keyword>
<evidence type="ECO:0000256" key="1">
    <source>
        <dbReference type="ARBA" id="ARBA00003195"/>
    </source>
</evidence>
<comment type="function">
    <text evidence="1">Accessory subunit of the mitochondrial membrane respiratory chain NADH dehydrogenase (Complex I), that is believed not to be involved in catalysis. Complex I functions in the transfer of electrons from NADH to the respiratory chain. The immediate electron acceptor for the enzyme is believed to be ubiquinone.</text>
</comment>
<sequence>MPVPFESFIPFGVITGMFLATATGIRYAQTKRNEGKAVRYSLDDWDRKMMVRDKQLTGTMRGQVDNPIAPPEFKVNSSWKVYESLRNDFA</sequence>
<evidence type="ECO:0000256" key="4">
    <source>
        <dbReference type="ARBA" id="ARBA00016392"/>
    </source>
</evidence>
<evidence type="ECO:0000256" key="2">
    <source>
        <dbReference type="ARBA" id="ARBA00004298"/>
    </source>
</evidence>
<comment type="similarity">
    <text evidence="3">Belongs to the complex I NDUFA1 subunit family.</text>
</comment>
<keyword evidence="8" id="KW-0999">Mitochondrion inner membrane</keyword>
<evidence type="ECO:0000256" key="10">
    <source>
        <dbReference type="ARBA" id="ARBA00022989"/>
    </source>
</evidence>
<keyword evidence="12 13" id="KW-0472">Membrane</keyword>
<keyword evidence="11" id="KW-0496">Mitochondrion</keyword>
<evidence type="ECO:0000256" key="13">
    <source>
        <dbReference type="SAM" id="Phobius"/>
    </source>
</evidence>
<organism evidence="14 15">
    <name type="scientific">Coemansia asiatica</name>
    <dbReference type="NCBI Taxonomy" id="1052880"/>
    <lineage>
        <taxon>Eukaryota</taxon>
        <taxon>Fungi</taxon>
        <taxon>Fungi incertae sedis</taxon>
        <taxon>Zoopagomycota</taxon>
        <taxon>Kickxellomycotina</taxon>
        <taxon>Kickxellomycetes</taxon>
        <taxon>Kickxellales</taxon>
        <taxon>Kickxellaceae</taxon>
        <taxon>Coemansia</taxon>
    </lineage>
</organism>
<dbReference type="InterPro" id="IPR017384">
    <property type="entry name" value="NADH_Ub_cplx-1_asu_su-1"/>
</dbReference>
<dbReference type="Pfam" id="PF15879">
    <property type="entry name" value="MWFE"/>
    <property type="match status" value="1"/>
</dbReference>
<keyword evidence="6" id="KW-0679">Respiratory chain</keyword>
<keyword evidence="9" id="KW-0249">Electron transport</keyword>
<keyword evidence="15" id="KW-1185">Reference proteome</keyword>
<dbReference type="AlphaFoldDB" id="A0A9W8CIA4"/>
<evidence type="ECO:0000256" key="9">
    <source>
        <dbReference type="ARBA" id="ARBA00022982"/>
    </source>
</evidence>
<reference evidence="14" key="1">
    <citation type="submission" date="2022-07" db="EMBL/GenBank/DDBJ databases">
        <title>Phylogenomic reconstructions and comparative analyses of Kickxellomycotina fungi.</title>
        <authorList>
            <person name="Reynolds N.K."/>
            <person name="Stajich J.E."/>
            <person name="Barry K."/>
            <person name="Grigoriev I.V."/>
            <person name="Crous P."/>
            <person name="Smith M.E."/>
        </authorList>
    </citation>
    <scope>NUCLEOTIDE SEQUENCE</scope>
    <source>
        <strain evidence="14">NBRC 105413</strain>
    </source>
</reference>
<dbReference type="PANTHER" id="PTHR17098">
    <property type="entry name" value="NADH-UBIQUINONE OXIDOREDUCTASE MWFE SUBUNIT"/>
    <property type="match status" value="1"/>
</dbReference>
<evidence type="ECO:0000256" key="12">
    <source>
        <dbReference type="ARBA" id="ARBA00023136"/>
    </source>
</evidence>
<comment type="caution">
    <text evidence="14">The sequence shown here is derived from an EMBL/GenBank/DDBJ whole genome shotgun (WGS) entry which is preliminary data.</text>
</comment>
<protein>
    <recommendedName>
        <fullName evidence="4">NADH dehydrogenase [ubiquinone] 1 alpha subcomplex subunit 1</fullName>
    </recommendedName>
</protein>
<accession>A0A9W8CIA4</accession>
<evidence type="ECO:0000256" key="6">
    <source>
        <dbReference type="ARBA" id="ARBA00022660"/>
    </source>
</evidence>
<feature type="transmembrane region" description="Helical" evidence="13">
    <location>
        <begin position="7"/>
        <end position="28"/>
    </location>
</feature>
<evidence type="ECO:0000313" key="14">
    <source>
        <dbReference type="EMBL" id="KAJ1644321.1"/>
    </source>
</evidence>
<evidence type="ECO:0000256" key="8">
    <source>
        <dbReference type="ARBA" id="ARBA00022792"/>
    </source>
</evidence>
<proteinExistence type="inferred from homology"/>
<dbReference type="Proteomes" id="UP001145021">
    <property type="component" value="Unassembled WGS sequence"/>
</dbReference>
<name>A0A9W8CIA4_9FUNG</name>
<evidence type="ECO:0000256" key="11">
    <source>
        <dbReference type="ARBA" id="ARBA00023128"/>
    </source>
</evidence>